<reference evidence="2" key="1">
    <citation type="journal article" date="2022" name="Mol. Ecol. Resour.">
        <title>The genomes of chicory, endive, great burdock and yacon provide insights into Asteraceae palaeo-polyploidization history and plant inulin production.</title>
        <authorList>
            <person name="Fan W."/>
            <person name="Wang S."/>
            <person name="Wang H."/>
            <person name="Wang A."/>
            <person name="Jiang F."/>
            <person name="Liu H."/>
            <person name="Zhao H."/>
            <person name="Xu D."/>
            <person name="Zhang Y."/>
        </authorList>
    </citation>
    <scope>NUCLEOTIDE SEQUENCE [LARGE SCALE GENOMIC DNA]</scope>
    <source>
        <strain evidence="2">cv. Niubang</strain>
    </source>
</reference>
<evidence type="ECO:0000313" key="1">
    <source>
        <dbReference type="EMBL" id="KAI3666876.1"/>
    </source>
</evidence>
<evidence type="ECO:0000313" key="2">
    <source>
        <dbReference type="Proteomes" id="UP001055879"/>
    </source>
</evidence>
<keyword evidence="2" id="KW-1185">Reference proteome</keyword>
<name>A0ACB8XI04_ARCLA</name>
<protein>
    <submittedName>
        <fullName evidence="1">Uncharacterized protein</fullName>
    </submittedName>
</protein>
<comment type="caution">
    <text evidence="1">The sequence shown here is derived from an EMBL/GenBank/DDBJ whole genome shotgun (WGS) entry which is preliminary data.</text>
</comment>
<organism evidence="1 2">
    <name type="scientific">Arctium lappa</name>
    <name type="common">Greater burdock</name>
    <name type="synonym">Lappa major</name>
    <dbReference type="NCBI Taxonomy" id="4217"/>
    <lineage>
        <taxon>Eukaryota</taxon>
        <taxon>Viridiplantae</taxon>
        <taxon>Streptophyta</taxon>
        <taxon>Embryophyta</taxon>
        <taxon>Tracheophyta</taxon>
        <taxon>Spermatophyta</taxon>
        <taxon>Magnoliopsida</taxon>
        <taxon>eudicotyledons</taxon>
        <taxon>Gunneridae</taxon>
        <taxon>Pentapetalae</taxon>
        <taxon>asterids</taxon>
        <taxon>campanulids</taxon>
        <taxon>Asterales</taxon>
        <taxon>Asteraceae</taxon>
        <taxon>Carduoideae</taxon>
        <taxon>Cardueae</taxon>
        <taxon>Arctiinae</taxon>
        <taxon>Arctium</taxon>
    </lineage>
</organism>
<accession>A0ACB8XI04</accession>
<proteinExistence type="predicted"/>
<dbReference type="EMBL" id="CM042063">
    <property type="protein sequence ID" value="KAI3666876.1"/>
    <property type="molecule type" value="Genomic_DNA"/>
</dbReference>
<dbReference type="Proteomes" id="UP001055879">
    <property type="component" value="Linkage Group LG17"/>
</dbReference>
<reference evidence="1 2" key="2">
    <citation type="journal article" date="2022" name="Mol. Ecol. Resour.">
        <title>The genomes of chicory, endive, great burdock and yacon provide insights into Asteraceae paleo-polyploidization history and plant inulin production.</title>
        <authorList>
            <person name="Fan W."/>
            <person name="Wang S."/>
            <person name="Wang H."/>
            <person name="Wang A."/>
            <person name="Jiang F."/>
            <person name="Liu H."/>
            <person name="Zhao H."/>
            <person name="Xu D."/>
            <person name="Zhang Y."/>
        </authorList>
    </citation>
    <scope>NUCLEOTIDE SEQUENCE [LARGE SCALE GENOMIC DNA]</scope>
    <source>
        <strain evidence="2">cv. Niubang</strain>
    </source>
</reference>
<gene>
    <name evidence="1" type="ORF">L6452_41916</name>
</gene>
<sequence>MDFHSYPSYCSYKSEGAGGGLEKLDKGLNFIHIRGILHFAPSTLQVDGFVGLKVDDQILYLVLSFLGHML</sequence>